<keyword evidence="3" id="KW-1185">Reference proteome</keyword>
<feature type="transmembrane region" description="Helical" evidence="1">
    <location>
        <begin position="92"/>
        <end position="110"/>
    </location>
</feature>
<feature type="non-terminal residue" evidence="2">
    <location>
        <position position="129"/>
    </location>
</feature>
<evidence type="ECO:0000313" key="2">
    <source>
        <dbReference type="EMBL" id="KAJ3119575.1"/>
    </source>
</evidence>
<comment type="caution">
    <text evidence="2">The sequence shown here is derived from an EMBL/GenBank/DDBJ whole genome shotgun (WGS) entry which is preliminary data.</text>
</comment>
<evidence type="ECO:0000256" key="1">
    <source>
        <dbReference type="SAM" id="Phobius"/>
    </source>
</evidence>
<accession>A0AAD5SYR8</accession>
<evidence type="ECO:0000313" key="3">
    <source>
        <dbReference type="Proteomes" id="UP001211907"/>
    </source>
</evidence>
<feature type="transmembrane region" description="Helical" evidence="1">
    <location>
        <begin position="50"/>
        <end position="72"/>
    </location>
</feature>
<feature type="transmembrane region" description="Helical" evidence="1">
    <location>
        <begin position="12"/>
        <end position="29"/>
    </location>
</feature>
<dbReference type="EMBL" id="JADGJH010001045">
    <property type="protein sequence ID" value="KAJ3119575.1"/>
    <property type="molecule type" value="Genomic_DNA"/>
</dbReference>
<dbReference type="Proteomes" id="UP001211907">
    <property type="component" value="Unassembled WGS sequence"/>
</dbReference>
<reference evidence="2" key="1">
    <citation type="submission" date="2020-05" db="EMBL/GenBank/DDBJ databases">
        <title>Phylogenomic resolution of chytrid fungi.</title>
        <authorList>
            <person name="Stajich J.E."/>
            <person name="Amses K."/>
            <person name="Simmons R."/>
            <person name="Seto K."/>
            <person name="Myers J."/>
            <person name="Bonds A."/>
            <person name="Quandt C.A."/>
            <person name="Barry K."/>
            <person name="Liu P."/>
            <person name="Grigoriev I."/>
            <person name="Longcore J.E."/>
            <person name="James T.Y."/>
        </authorList>
    </citation>
    <scope>NUCLEOTIDE SEQUENCE</scope>
    <source>
        <strain evidence="2">JEL0513</strain>
    </source>
</reference>
<dbReference type="AlphaFoldDB" id="A0AAD5SYR8"/>
<protein>
    <submittedName>
        <fullName evidence="2">Uncharacterized protein</fullName>
    </submittedName>
</protein>
<sequence length="129" mass="14635">MDHQNETLLELVGTPVAILLMGICIEMAAGGAVQSTWDLILLSRRKHDTLLLPMIAIGFNISSVLNLVAMFAQTFELNEALCFSFALFEHITYHQTFILFDAFILLKSYIVTDRNQSMFWVCNIALSYR</sequence>
<proteinExistence type="predicted"/>
<name>A0AAD5SYR8_9FUNG</name>
<keyword evidence="1" id="KW-1133">Transmembrane helix</keyword>
<gene>
    <name evidence="2" type="ORF">HK100_000245</name>
</gene>
<keyword evidence="1" id="KW-0472">Membrane</keyword>
<organism evidence="2 3">
    <name type="scientific">Physocladia obscura</name>
    <dbReference type="NCBI Taxonomy" id="109957"/>
    <lineage>
        <taxon>Eukaryota</taxon>
        <taxon>Fungi</taxon>
        <taxon>Fungi incertae sedis</taxon>
        <taxon>Chytridiomycota</taxon>
        <taxon>Chytridiomycota incertae sedis</taxon>
        <taxon>Chytridiomycetes</taxon>
        <taxon>Chytridiales</taxon>
        <taxon>Chytriomycetaceae</taxon>
        <taxon>Physocladia</taxon>
    </lineage>
</organism>
<keyword evidence="1" id="KW-0812">Transmembrane</keyword>